<gene>
    <name evidence="1" type="ORF">ASIM_LOCUS17045</name>
</gene>
<sequence>METIAAEPSDRIPEPVVNAVQNSNQTPAAIQQKMLPNGGAAVEDGFESAPAPLSDQMERLKQYEKDLKKRRELDEQRAKEDAFLRASLRGSKKLQALEDKDAQAKLELANGKALNEKTVDMGYSNKCYVTSDVSYRENLDKMQSEAIPLEQVIISVNRVASHLEQSEGRPEESKIIRDYFTQEPIQKAIEAAAVHRSSQVSVF</sequence>
<reference evidence="3" key="1">
    <citation type="submission" date="2017-02" db="UniProtKB">
        <authorList>
            <consortium name="WormBaseParasite"/>
        </authorList>
    </citation>
    <scope>IDENTIFICATION</scope>
</reference>
<evidence type="ECO:0000313" key="1">
    <source>
        <dbReference type="EMBL" id="VDK59336.1"/>
    </source>
</evidence>
<keyword evidence="2" id="KW-1185">Reference proteome</keyword>
<dbReference type="WBParaSite" id="ASIM_0001763701-mRNA-1">
    <property type="protein sequence ID" value="ASIM_0001763701-mRNA-1"/>
    <property type="gene ID" value="ASIM_0001763701"/>
</dbReference>
<dbReference type="EMBL" id="UYRR01033677">
    <property type="protein sequence ID" value="VDK59336.1"/>
    <property type="molecule type" value="Genomic_DNA"/>
</dbReference>
<organism evidence="3">
    <name type="scientific">Anisakis simplex</name>
    <name type="common">Herring worm</name>
    <dbReference type="NCBI Taxonomy" id="6269"/>
    <lineage>
        <taxon>Eukaryota</taxon>
        <taxon>Metazoa</taxon>
        <taxon>Ecdysozoa</taxon>
        <taxon>Nematoda</taxon>
        <taxon>Chromadorea</taxon>
        <taxon>Rhabditida</taxon>
        <taxon>Spirurina</taxon>
        <taxon>Ascaridomorpha</taxon>
        <taxon>Ascaridoidea</taxon>
        <taxon>Anisakidae</taxon>
        <taxon>Anisakis</taxon>
        <taxon>Anisakis simplex complex</taxon>
    </lineage>
</organism>
<dbReference type="OrthoDB" id="43580at2759"/>
<reference evidence="1 2" key="2">
    <citation type="submission" date="2018-11" db="EMBL/GenBank/DDBJ databases">
        <authorList>
            <consortium name="Pathogen Informatics"/>
        </authorList>
    </citation>
    <scope>NUCLEOTIDE SEQUENCE [LARGE SCALE GENOMIC DNA]</scope>
</reference>
<name>A0A0M3K9J3_ANISI</name>
<proteinExistence type="predicted"/>
<evidence type="ECO:0000313" key="3">
    <source>
        <dbReference type="WBParaSite" id="ASIM_0001763701-mRNA-1"/>
    </source>
</evidence>
<dbReference type="AlphaFoldDB" id="A0A0M3K9J3"/>
<dbReference type="Proteomes" id="UP000267096">
    <property type="component" value="Unassembled WGS sequence"/>
</dbReference>
<protein>
    <submittedName>
        <fullName evidence="3">DUF1771 domain-containing protein</fullName>
    </submittedName>
</protein>
<evidence type="ECO:0000313" key="2">
    <source>
        <dbReference type="Proteomes" id="UP000267096"/>
    </source>
</evidence>
<accession>A0A0M3K9J3</accession>